<name>A0A1S7S0M6_AGRTU</name>
<gene>
    <name evidence="1" type="ORF">AGR4C_Lc60020</name>
</gene>
<reference evidence="1 2" key="1">
    <citation type="submission" date="2016-01" db="EMBL/GenBank/DDBJ databases">
        <authorList>
            <person name="Oliw E.H."/>
        </authorList>
    </citation>
    <scope>NUCLEOTIDE SEQUENCE [LARGE SCALE GENOMIC DNA]</scope>
    <source>
        <strain evidence="1 2">Kerr 14</strain>
    </source>
</reference>
<evidence type="ECO:0000313" key="2">
    <source>
        <dbReference type="Proteomes" id="UP000191897"/>
    </source>
</evidence>
<proteinExistence type="predicted"/>
<evidence type="ECO:0000313" key="1">
    <source>
        <dbReference type="EMBL" id="CUX60786.1"/>
    </source>
</evidence>
<protein>
    <submittedName>
        <fullName evidence="1">Uncharacterized protein</fullName>
    </submittedName>
</protein>
<organism evidence="1 2">
    <name type="scientific">Agrobacterium tumefaciens str. Kerr 14</name>
    <dbReference type="NCBI Taxonomy" id="1183424"/>
    <lineage>
        <taxon>Bacteria</taxon>
        <taxon>Pseudomonadati</taxon>
        <taxon>Pseudomonadota</taxon>
        <taxon>Alphaproteobacteria</taxon>
        <taxon>Hyphomicrobiales</taxon>
        <taxon>Rhizobiaceae</taxon>
        <taxon>Rhizobium/Agrobacterium group</taxon>
        <taxon>Agrobacterium</taxon>
        <taxon>Agrobacterium tumefaciens complex</taxon>
    </lineage>
</organism>
<sequence>MMTAYGKHLVSSLRQNYLREKIYVRFIFLSRYLSSRKDIFTEQAKPYMVFRVVMG</sequence>
<dbReference type="EMBL" id="FBWC01000028">
    <property type="protein sequence ID" value="CUX60786.1"/>
    <property type="molecule type" value="Genomic_DNA"/>
</dbReference>
<accession>A0A1S7S0M6</accession>
<dbReference type="Proteomes" id="UP000191897">
    <property type="component" value="Unassembled WGS sequence"/>
</dbReference>
<dbReference type="AlphaFoldDB" id="A0A1S7S0M6"/>